<comment type="caution">
    <text evidence="1">The sequence shown here is derived from an EMBL/GenBank/DDBJ whole genome shotgun (WGS) entry which is preliminary data.</text>
</comment>
<dbReference type="EMBL" id="VIVL01000005">
    <property type="protein sequence ID" value="TWD85825.1"/>
    <property type="molecule type" value="Genomic_DNA"/>
</dbReference>
<proteinExistence type="predicted"/>
<accession>A0A561C3R3</accession>
<reference evidence="1 2" key="1">
    <citation type="submission" date="2019-06" db="EMBL/GenBank/DDBJ databases">
        <title>Sorghum-associated microbial communities from plants grown in Nebraska, USA.</title>
        <authorList>
            <person name="Schachtman D."/>
        </authorList>
    </citation>
    <scope>NUCLEOTIDE SEQUENCE [LARGE SCALE GENOMIC DNA]</scope>
    <source>
        <strain evidence="1 2">T529</strain>
    </source>
</reference>
<dbReference type="SUPFAM" id="SSF53474">
    <property type="entry name" value="alpha/beta-Hydrolases"/>
    <property type="match status" value="1"/>
</dbReference>
<dbReference type="Gene3D" id="3.40.50.1820">
    <property type="entry name" value="alpha/beta hydrolase"/>
    <property type="match status" value="1"/>
</dbReference>
<gene>
    <name evidence="1" type="ORF">FB547_105337</name>
</gene>
<organism evidence="1 2">
    <name type="scientific">Variovorax beijingensis</name>
    <dbReference type="NCBI Taxonomy" id="2496117"/>
    <lineage>
        <taxon>Bacteria</taxon>
        <taxon>Pseudomonadati</taxon>
        <taxon>Pseudomonadota</taxon>
        <taxon>Betaproteobacteria</taxon>
        <taxon>Burkholderiales</taxon>
        <taxon>Comamonadaceae</taxon>
        <taxon>Variovorax</taxon>
    </lineage>
</organism>
<evidence type="ECO:0000313" key="2">
    <source>
        <dbReference type="Proteomes" id="UP000319722"/>
    </source>
</evidence>
<name>A0A561C3R3_9BURK</name>
<evidence type="ECO:0000313" key="1">
    <source>
        <dbReference type="EMBL" id="TWD85825.1"/>
    </source>
</evidence>
<dbReference type="InterPro" id="IPR029058">
    <property type="entry name" value="AB_hydrolase_fold"/>
</dbReference>
<sequence>MALDHPQACASIAVLDVLPTGETWDRADARFALAYWPWTFLAQDEPLPELVLQRLASVLVDAALGGWGSPPEVFPAAVREAYVRVLQDPSHAHAICEEYRAAASRDREHDALDREAGRRMACPLTVLWSARGALGQWYADAGGPVGIWSQWATQVFGRGFDAGHFFPEECPQETAQELILSLAPSHW</sequence>
<dbReference type="Proteomes" id="UP000319722">
    <property type="component" value="Unassembled WGS sequence"/>
</dbReference>
<evidence type="ECO:0008006" key="3">
    <source>
        <dbReference type="Google" id="ProtNLM"/>
    </source>
</evidence>
<dbReference type="AlphaFoldDB" id="A0A561C3R3"/>
<protein>
    <recommendedName>
        <fullName evidence="3">Alpha/beta hydrolase</fullName>
    </recommendedName>
</protein>